<keyword evidence="3" id="KW-1185">Reference proteome</keyword>
<dbReference type="OrthoDB" id="2735536at2759"/>
<evidence type="ECO:0000313" key="2">
    <source>
        <dbReference type="EMBL" id="CAG8561991.1"/>
    </source>
</evidence>
<comment type="caution">
    <text evidence="2">The sequence shown here is derived from an EMBL/GenBank/DDBJ whole genome shotgun (WGS) entry which is preliminary data.</text>
</comment>
<dbReference type="AlphaFoldDB" id="A0A9N9BEJ7"/>
<feature type="region of interest" description="Disordered" evidence="1">
    <location>
        <begin position="34"/>
        <end position="56"/>
    </location>
</feature>
<protein>
    <submittedName>
        <fullName evidence="2">12360_t:CDS:1</fullName>
    </submittedName>
</protein>
<dbReference type="Proteomes" id="UP000789831">
    <property type="component" value="Unassembled WGS sequence"/>
</dbReference>
<feature type="compositionally biased region" description="Polar residues" evidence="1">
    <location>
        <begin position="34"/>
        <end position="50"/>
    </location>
</feature>
<evidence type="ECO:0000256" key="1">
    <source>
        <dbReference type="SAM" id="MobiDB-lite"/>
    </source>
</evidence>
<evidence type="ECO:0000313" key="3">
    <source>
        <dbReference type="Proteomes" id="UP000789831"/>
    </source>
</evidence>
<gene>
    <name evidence="2" type="ORF">AGERDE_LOCUS7197</name>
</gene>
<accession>A0A9N9BEJ7</accession>
<dbReference type="EMBL" id="CAJVPL010001264">
    <property type="protein sequence ID" value="CAG8561991.1"/>
    <property type="molecule type" value="Genomic_DNA"/>
</dbReference>
<proteinExistence type="predicted"/>
<reference evidence="2" key="1">
    <citation type="submission" date="2021-06" db="EMBL/GenBank/DDBJ databases">
        <authorList>
            <person name="Kallberg Y."/>
            <person name="Tangrot J."/>
            <person name="Rosling A."/>
        </authorList>
    </citation>
    <scope>NUCLEOTIDE SEQUENCE</scope>
    <source>
        <strain evidence="2">MT106</strain>
    </source>
</reference>
<organism evidence="2 3">
    <name type="scientific">Ambispora gerdemannii</name>
    <dbReference type="NCBI Taxonomy" id="144530"/>
    <lineage>
        <taxon>Eukaryota</taxon>
        <taxon>Fungi</taxon>
        <taxon>Fungi incertae sedis</taxon>
        <taxon>Mucoromycota</taxon>
        <taxon>Glomeromycotina</taxon>
        <taxon>Glomeromycetes</taxon>
        <taxon>Archaeosporales</taxon>
        <taxon>Ambisporaceae</taxon>
        <taxon>Ambispora</taxon>
    </lineage>
</organism>
<sequence length="56" mass="5869">MKVHYGFVGQITLFTGDIGNIDSGAVPAFLEQGATTSRSQSSLGKITSALNPRISK</sequence>
<name>A0A9N9BEJ7_9GLOM</name>